<dbReference type="CDD" id="cd16922">
    <property type="entry name" value="HATPase_EvgS-ArcB-TorS-like"/>
    <property type="match status" value="1"/>
</dbReference>
<dbReference type="CDD" id="cd17546">
    <property type="entry name" value="REC_hyHK_CKI1_RcsC-like"/>
    <property type="match status" value="1"/>
</dbReference>
<dbReference type="Pfam" id="PF00672">
    <property type="entry name" value="HAMP"/>
    <property type="match status" value="1"/>
</dbReference>
<dbReference type="RefSeq" id="WP_155696238.1">
    <property type="nucleotide sequence ID" value="NZ_WOCD01000005.1"/>
</dbReference>
<dbReference type="SUPFAM" id="SSF47384">
    <property type="entry name" value="Homodimeric domain of signal transducing histidine kinase"/>
    <property type="match status" value="1"/>
</dbReference>
<feature type="coiled-coil region" evidence="16">
    <location>
        <begin position="166"/>
        <end position="196"/>
    </location>
</feature>
<evidence type="ECO:0000256" key="12">
    <source>
        <dbReference type="ARBA" id="ARBA00023012"/>
    </source>
</evidence>
<proteinExistence type="predicted"/>
<evidence type="ECO:0000256" key="11">
    <source>
        <dbReference type="ARBA" id="ARBA00022989"/>
    </source>
</evidence>
<dbReference type="InterPro" id="IPR004358">
    <property type="entry name" value="Sig_transdc_His_kin-like_C"/>
</dbReference>
<dbReference type="InterPro" id="IPR011006">
    <property type="entry name" value="CheY-like_superfamily"/>
</dbReference>
<evidence type="ECO:0000256" key="4">
    <source>
        <dbReference type="ARBA" id="ARBA00022475"/>
    </source>
</evidence>
<keyword evidence="9" id="KW-0418">Kinase</keyword>
<evidence type="ECO:0000256" key="6">
    <source>
        <dbReference type="ARBA" id="ARBA00022679"/>
    </source>
</evidence>
<evidence type="ECO:0000256" key="9">
    <source>
        <dbReference type="ARBA" id="ARBA00022777"/>
    </source>
</evidence>
<dbReference type="SMART" id="SM00304">
    <property type="entry name" value="HAMP"/>
    <property type="match status" value="1"/>
</dbReference>
<dbReference type="InterPro" id="IPR003594">
    <property type="entry name" value="HATPase_dom"/>
</dbReference>
<evidence type="ECO:0000259" key="21">
    <source>
        <dbReference type="PROSITE" id="PS50894"/>
    </source>
</evidence>
<evidence type="ECO:0000259" key="19">
    <source>
        <dbReference type="PROSITE" id="PS50110"/>
    </source>
</evidence>
<evidence type="ECO:0000256" key="7">
    <source>
        <dbReference type="ARBA" id="ARBA00022692"/>
    </source>
</evidence>
<dbReference type="InterPro" id="IPR036890">
    <property type="entry name" value="HATPase_C_sf"/>
</dbReference>
<dbReference type="Pfam" id="PF02518">
    <property type="entry name" value="HATPase_c"/>
    <property type="match status" value="1"/>
</dbReference>
<dbReference type="InterPro" id="IPR001789">
    <property type="entry name" value="Sig_transdc_resp-reg_receiver"/>
</dbReference>
<evidence type="ECO:0000256" key="17">
    <source>
        <dbReference type="SAM" id="Phobius"/>
    </source>
</evidence>
<keyword evidence="10" id="KW-0067">ATP-binding</keyword>
<dbReference type="SUPFAM" id="SSF47226">
    <property type="entry name" value="Histidine-containing phosphotransfer domain, HPT domain"/>
    <property type="match status" value="1"/>
</dbReference>
<comment type="catalytic activity">
    <reaction evidence="1">
        <text>ATP + protein L-histidine = ADP + protein N-phospho-L-histidine.</text>
        <dbReference type="EC" id="2.7.13.3"/>
    </reaction>
</comment>
<dbReference type="FunFam" id="1.10.287.130:FF:000004">
    <property type="entry name" value="Ethylene receptor 1"/>
    <property type="match status" value="1"/>
</dbReference>
<dbReference type="EC" id="2.7.13.3" evidence="3"/>
<feature type="modified residue" description="Phosphohistidine" evidence="14">
    <location>
        <position position="621"/>
    </location>
</feature>
<dbReference type="PRINTS" id="PR00344">
    <property type="entry name" value="BCTRLSENSOR"/>
</dbReference>
<keyword evidence="13 17" id="KW-0472">Membrane</keyword>
<dbReference type="GO" id="GO:0005524">
    <property type="term" value="F:ATP binding"/>
    <property type="evidence" value="ECO:0007669"/>
    <property type="project" value="UniProtKB-KW"/>
</dbReference>
<dbReference type="PANTHER" id="PTHR45339">
    <property type="entry name" value="HYBRID SIGNAL TRANSDUCTION HISTIDINE KINASE J"/>
    <property type="match status" value="1"/>
</dbReference>
<evidence type="ECO:0000259" key="20">
    <source>
        <dbReference type="PROSITE" id="PS50885"/>
    </source>
</evidence>
<keyword evidence="12" id="KW-0902">Two-component regulatory system</keyword>
<dbReference type="InterPro" id="IPR036097">
    <property type="entry name" value="HisK_dim/P_sf"/>
</dbReference>
<evidence type="ECO:0000313" key="23">
    <source>
        <dbReference type="Proteomes" id="UP000439994"/>
    </source>
</evidence>
<protein>
    <recommendedName>
        <fullName evidence="3">histidine kinase</fullName>
        <ecNumber evidence="3">2.7.13.3</ecNumber>
    </recommendedName>
</protein>
<dbReference type="PROSITE" id="PS50885">
    <property type="entry name" value="HAMP"/>
    <property type="match status" value="1"/>
</dbReference>
<keyword evidence="23" id="KW-1185">Reference proteome</keyword>
<evidence type="ECO:0000259" key="18">
    <source>
        <dbReference type="PROSITE" id="PS50109"/>
    </source>
</evidence>
<dbReference type="PROSITE" id="PS50110">
    <property type="entry name" value="RESPONSE_REGULATORY"/>
    <property type="match status" value="1"/>
</dbReference>
<keyword evidence="5 15" id="KW-0597">Phosphoprotein</keyword>
<keyword evidence="11 17" id="KW-1133">Transmembrane helix</keyword>
<dbReference type="Pfam" id="PF00072">
    <property type="entry name" value="Response_reg"/>
    <property type="match status" value="1"/>
</dbReference>
<accession>A0A6N8FDK3</accession>
<dbReference type="PROSITE" id="PS50894">
    <property type="entry name" value="HPT"/>
    <property type="match status" value="1"/>
</dbReference>
<feature type="transmembrane region" description="Helical" evidence="17">
    <location>
        <begin position="68"/>
        <end position="92"/>
    </location>
</feature>
<name>A0A6N8FDK3_9GAMM</name>
<dbReference type="GO" id="GO:0000155">
    <property type="term" value="F:phosphorelay sensor kinase activity"/>
    <property type="evidence" value="ECO:0007669"/>
    <property type="project" value="InterPro"/>
</dbReference>
<dbReference type="FunFam" id="3.30.565.10:FF:000010">
    <property type="entry name" value="Sensor histidine kinase RcsC"/>
    <property type="match status" value="1"/>
</dbReference>
<dbReference type="SUPFAM" id="SSF158472">
    <property type="entry name" value="HAMP domain-like"/>
    <property type="match status" value="1"/>
</dbReference>
<dbReference type="CDD" id="cd00082">
    <property type="entry name" value="HisKA"/>
    <property type="match status" value="1"/>
</dbReference>
<dbReference type="SMART" id="SM00448">
    <property type="entry name" value="REC"/>
    <property type="match status" value="1"/>
</dbReference>
<dbReference type="Gene3D" id="6.10.340.10">
    <property type="match status" value="1"/>
</dbReference>
<comment type="subcellular location">
    <subcellularLocation>
        <location evidence="2">Cell membrane</location>
        <topology evidence="2">Multi-pass membrane protein</topology>
    </subcellularLocation>
</comment>
<dbReference type="GO" id="GO:0005886">
    <property type="term" value="C:plasma membrane"/>
    <property type="evidence" value="ECO:0007669"/>
    <property type="project" value="UniProtKB-SubCell"/>
</dbReference>
<dbReference type="SUPFAM" id="SSF55874">
    <property type="entry name" value="ATPase domain of HSP90 chaperone/DNA topoisomerase II/histidine kinase"/>
    <property type="match status" value="1"/>
</dbReference>
<evidence type="ECO:0000256" key="1">
    <source>
        <dbReference type="ARBA" id="ARBA00000085"/>
    </source>
</evidence>
<dbReference type="AlphaFoldDB" id="A0A6N8FDK3"/>
<feature type="domain" description="HAMP" evidence="20">
    <location>
        <begin position="94"/>
        <end position="146"/>
    </location>
</feature>
<dbReference type="CDD" id="cd06225">
    <property type="entry name" value="HAMP"/>
    <property type="match status" value="1"/>
</dbReference>
<keyword evidence="6" id="KW-0808">Transferase</keyword>
<organism evidence="22 23">
    <name type="scientific">Psychrosphaera haliotis</name>
    <dbReference type="NCBI Taxonomy" id="555083"/>
    <lineage>
        <taxon>Bacteria</taxon>
        <taxon>Pseudomonadati</taxon>
        <taxon>Pseudomonadota</taxon>
        <taxon>Gammaproteobacteria</taxon>
        <taxon>Alteromonadales</taxon>
        <taxon>Pseudoalteromonadaceae</taxon>
        <taxon>Psychrosphaera</taxon>
    </lineage>
</organism>
<feature type="domain" description="HPt" evidence="21">
    <location>
        <begin position="582"/>
        <end position="686"/>
    </location>
</feature>
<dbReference type="EMBL" id="WOCD01000005">
    <property type="protein sequence ID" value="MUH73040.1"/>
    <property type="molecule type" value="Genomic_DNA"/>
</dbReference>
<evidence type="ECO:0000313" key="22">
    <source>
        <dbReference type="EMBL" id="MUH73040.1"/>
    </source>
</evidence>
<dbReference type="InterPro" id="IPR003660">
    <property type="entry name" value="HAMP_dom"/>
</dbReference>
<dbReference type="SMART" id="SM00387">
    <property type="entry name" value="HATPase_c"/>
    <property type="match status" value="1"/>
</dbReference>
<gene>
    <name evidence="22" type="ORF">GNP35_11435</name>
</gene>
<dbReference type="PANTHER" id="PTHR45339:SF1">
    <property type="entry name" value="HYBRID SIGNAL TRANSDUCTION HISTIDINE KINASE J"/>
    <property type="match status" value="1"/>
</dbReference>
<dbReference type="InterPro" id="IPR036641">
    <property type="entry name" value="HPT_dom_sf"/>
</dbReference>
<dbReference type="SUPFAM" id="SSF52172">
    <property type="entry name" value="CheY-like"/>
    <property type="match status" value="1"/>
</dbReference>
<evidence type="ECO:0000256" key="16">
    <source>
        <dbReference type="SAM" id="Coils"/>
    </source>
</evidence>
<keyword evidence="16" id="KW-0175">Coiled coil</keyword>
<evidence type="ECO:0000256" key="2">
    <source>
        <dbReference type="ARBA" id="ARBA00004651"/>
    </source>
</evidence>
<dbReference type="Gene3D" id="3.30.565.10">
    <property type="entry name" value="Histidine kinase-like ATPase, C-terminal domain"/>
    <property type="match status" value="1"/>
</dbReference>
<dbReference type="InterPro" id="IPR003661">
    <property type="entry name" value="HisK_dim/P_dom"/>
</dbReference>
<dbReference type="Proteomes" id="UP000439994">
    <property type="component" value="Unassembled WGS sequence"/>
</dbReference>
<evidence type="ECO:0000256" key="13">
    <source>
        <dbReference type="ARBA" id="ARBA00023136"/>
    </source>
</evidence>
<dbReference type="Gene3D" id="3.40.50.2300">
    <property type="match status" value="1"/>
</dbReference>
<dbReference type="Gene3D" id="1.10.287.130">
    <property type="match status" value="1"/>
</dbReference>
<dbReference type="OrthoDB" id="9810730at2"/>
<feature type="domain" description="Response regulatory" evidence="19">
    <location>
        <begin position="456"/>
        <end position="570"/>
    </location>
</feature>
<dbReference type="InterPro" id="IPR008207">
    <property type="entry name" value="Sig_transdc_His_kin_Hpt_dom"/>
</dbReference>
<comment type="caution">
    <text evidence="22">The sequence shown here is derived from an EMBL/GenBank/DDBJ whole genome shotgun (WGS) entry which is preliminary data.</text>
</comment>
<dbReference type="PROSITE" id="PS50109">
    <property type="entry name" value="HIS_KIN"/>
    <property type="match status" value="1"/>
</dbReference>
<keyword evidence="7 17" id="KW-0812">Transmembrane</keyword>
<dbReference type="SMART" id="SM00388">
    <property type="entry name" value="HisKA"/>
    <property type="match status" value="1"/>
</dbReference>
<evidence type="ECO:0000256" key="3">
    <source>
        <dbReference type="ARBA" id="ARBA00012438"/>
    </source>
</evidence>
<evidence type="ECO:0000256" key="5">
    <source>
        <dbReference type="ARBA" id="ARBA00022553"/>
    </source>
</evidence>
<dbReference type="CDD" id="cd00088">
    <property type="entry name" value="HPT"/>
    <property type="match status" value="1"/>
</dbReference>
<evidence type="ECO:0000256" key="15">
    <source>
        <dbReference type="PROSITE-ProRule" id="PRU00169"/>
    </source>
</evidence>
<dbReference type="Pfam" id="PF01627">
    <property type="entry name" value="Hpt"/>
    <property type="match status" value="1"/>
</dbReference>
<feature type="domain" description="Histidine kinase" evidence="18">
    <location>
        <begin position="200"/>
        <end position="419"/>
    </location>
</feature>
<feature type="modified residue" description="4-aspartylphosphate" evidence="15">
    <location>
        <position position="505"/>
    </location>
</feature>
<dbReference type="Pfam" id="PF00512">
    <property type="entry name" value="HisKA"/>
    <property type="match status" value="1"/>
</dbReference>
<sequence>MFAYPQFDLGDELPAQIFQKLKDSATTHAAIETTNNGLQMDYAARIVENRFLVLYGHKKQSVFAADTAYTWISILTVLLTIVISPILLYVNFSRMIVEPIEKLTSAKRQVAQGNLDIKLDMPRQDEIGDLFAAFNVMVRQLIVYRENESDSRLKLEYKVRERTEELESTNTALAKSNKALESAKELSEQANELKSAFVANISHEIRTPLTAILGFTEQVLSTELKDPHQSELLNRVLKSGRHLLALINDILDLSKIESNKLDIEIQEIQLFDLLQDVNTLLASQANKKDLDFNFSFRFPLPAKIWTDPTRLRQILINLASNAIKFTEAGSVNVDVWFDPDTNKLFVKVIDTGIGMSEEVQKRIFSPFVQADVSISRKFGGTGLGLVISNSLAKLLGGNIELESQLGRGSTFTINISVANDKHPLGDNFINNEADLAAITTKYDSQEVYTEKQISGKVLVAEDVEDNQYLFAMILDSLSLDYEIVGNGKLAVEKVLTNDYDLILMDMQMPIMGGLEATKLIRQAGEDTPIYALTANVMREDVALHIEAGCDGTIGKPVDRAELITIIKSHLTSESNDESKLINDDTMKDLITFYKSQLEKQVELLQTLKGPQDIEALKGECHKIKGSAGSYGYDHLTEVAGELESACRVLIDQSGTDAVSNMQWQTVQLMTDELIADIKKVITGSDE</sequence>
<evidence type="ECO:0000256" key="8">
    <source>
        <dbReference type="ARBA" id="ARBA00022741"/>
    </source>
</evidence>
<evidence type="ECO:0000256" key="14">
    <source>
        <dbReference type="PROSITE-ProRule" id="PRU00110"/>
    </source>
</evidence>
<dbReference type="InterPro" id="IPR005467">
    <property type="entry name" value="His_kinase_dom"/>
</dbReference>
<keyword evidence="8" id="KW-0547">Nucleotide-binding</keyword>
<keyword evidence="4" id="KW-1003">Cell membrane</keyword>
<evidence type="ECO:0000256" key="10">
    <source>
        <dbReference type="ARBA" id="ARBA00022840"/>
    </source>
</evidence>
<reference evidence="22 23" key="1">
    <citation type="submission" date="2019-11" db="EMBL/GenBank/DDBJ databases">
        <title>P. haliotis isolates from Z. marina roots.</title>
        <authorList>
            <person name="Cohen M."/>
            <person name="Jospin G."/>
            <person name="Eisen J.A."/>
            <person name="Coil D.A."/>
        </authorList>
    </citation>
    <scope>NUCLEOTIDE SEQUENCE [LARGE SCALE GENOMIC DNA]</scope>
    <source>
        <strain evidence="22 23">UCD-MCMsp1aY</strain>
    </source>
</reference>
<dbReference type="Gene3D" id="1.20.120.160">
    <property type="entry name" value="HPT domain"/>
    <property type="match status" value="1"/>
</dbReference>